<organism evidence="3 4">
    <name type="scientific">Tenacibaculum polynesiense</name>
    <dbReference type="NCBI Taxonomy" id="3137857"/>
    <lineage>
        <taxon>Bacteria</taxon>
        <taxon>Pseudomonadati</taxon>
        <taxon>Bacteroidota</taxon>
        <taxon>Flavobacteriia</taxon>
        <taxon>Flavobacteriales</taxon>
        <taxon>Flavobacteriaceae</taxon>
        <taxon>Tenacibaculum</taxon>
    </lineage>
</organism>
<dbReference type="PANTHER" id="PTHR42687:SF1">
    <property type="entry name" value="L-THREONINE 3-DEHYDROGENASE, MITOCHONDRIAL"/>
    <property type="match status" value="1"/>
</dbReference>
<comment type="similarity">
    <text evidence="1">Belongs to the NAD(P)-dependent epimerase/dehydratase family.</text>
</comment>
<dbReference type="Pfam" id="PF01370">
    <property type="entry name" value="Epimerase"/>
    <property type="match status" value="1"/>
</dbReference>
<dbReference type="EMBL" id="CAXJIO010000011">
    <property type="protein sequence ID" value="CAL2102759.1"/>
    <property type="molecule type" value="Genomic_DNA"/>
</dbReference>
<name>A0ABM9PAY8_9FLAO</name>
<accession>A0ABM9PAY8</accession>
<evidence type="ECO:0000313" key="3">
    <source>
        <dbReference type="EMBL" id="CAL2102759.1"/>
    </source>
</evidence>
<dbReference type="InterPro" id="IPR001509">
    <property type="entry name" value="Epimerase_deHydtase"/>
</dbReference>
<dbReference type="InterPro" id="IPR051225">
    <property type="entry name" value="NAD(P)_epim/dehydratase"/>
</dbReference>
<comment type="caution">
    <text evidence="3">The sequence shown here is derived from an EMBL/GenBank/DDBJ whole genome shotgun (WGS) entry which is preliminary data.</text>
</comment>
<evidence type="ECO:0000313" key="4">
    <source>
        <dbReference type="Proteomes" id="UP001497527"/>
    </source>
</evidence>
<feature type="domain" description="NAD-dependent epimerase/dehydratase" evidence="2">
    <location>
        <begin position="15"/>
        <end position="251"/>
    </location>
</feature>
<sequence>MNSVFFEFLKMSDTILIIGACGQIGTELTQKLRTIYGGTNVIASDIREGNEEMMQEGPFEILDATSQEDILKVVQKYKVNQVYLMAAMLSATAEKYPQKAWDLNMTSLLAVLELAREKHIEKIYWPSSMAAFGPTSPKINTPQQTVMEPSTVYGISKIAGEHWCNYYHAKYGVDVRSIRYPGIISWKTLPGGGTTDYAVDIYIDALKKGTYECFLSANTRLPMMYMNDAVNATIQLMQAPEECIKVRTSYNLAAISFTPAEITTEIQKHLPDFKITYNPDFRQAIADSWPQIIDDTNARDDWNWRHEFDLTSMTHEMLTNLKVKLGGELDVKAL</sequence>
<gene>
    <name evidence="3" type="ORF">T190423A01A_20510</name>
</gene>
<dbReference type="SUPFAM" id="SSF51735">
    <property type="entry name" value="NAD(P)-binding Rossmann-fold domains"/>
    <property type="match status" value="1"/>
</dbReference>
<evidence type="ECO:0000259" key="2">
    <source>
        <dbReference type="Pfam" id="PF01370"/>
    </source>
</evidence>
<proteinExistence type="inferred from homology"/>
<evidence type="ECO:0000256" key="1">
    <source>
        <dbReference type="ARBA" id="ARBA00007637"/>
    </source>
</evidence>
<dbReference type="Proteomes" id="UP001497527">
    <property type="component" value="Unassembled WGS sequence"/>
</dbReference>
<dbReference type="Gene3D" id="3.40.50.720">
    <property type="entry name" value="NAD(P)-binding Rossmann-like Domain"/>
    <property type="match status" value="1"/>
</dbReference>
<keyword evidence="4" id="KW-1185">Reference proteome</keyword>
<protein>
    <submittedName>
        <fullName evidence="3">Uncharacterized epimerase/dehydratase SH2450</fullName>
    </submittedName>
</protein>
<dbReference type="PANTHER" id="PTHR42687">
    <property type="entry name" value="L-THREONINE 3-DEHYDROGENASE"/>
    <property type="match status" value="1"/>
</dbReference>
<dbReference type="InterPro" id="IPR036291">
    <property type="entry name" value="NAD(P)-bd_dom_sf"/>
</dbReference>
<reference evidence="3 4" key="1">
    <citation type="submission" date="2024-05" db="EMBL/GenBank/DDBJ databases">
        <authorList>
            <person name="Duchaud E."/>
        </authorList>
    </citation>
    <scope>NUCLEOTIDE SEQUENCE [LARGE SCALE GENOMIC DNA]</scope>
    <source>
        <strain evidence="3">Ena-SAMPLE-TAB-13-05-2024-13:56:06:370-140308</strain>
    </source>
</reference>